<organism evidence="1 2">
    <name type="scientific">Solanum commersonii</name>
    <name type="common">Commerson's wild potato</name>
    <name type="synonym">Commerson's nightshade</name>
    <dbReference type="NCBI Taxonomy" id="4109"/>
    <lineage>
        <taxon>Eukaryota</taxon>
        <taxon>Viridiplantae</taxon>
        <taxon>Streptophyta</taxon>
        <taxon>Embryophyta</taxon>
        <taxon>Tracheophyta</taxon>
        <taxon>Spermatophyta</taxon>
        <taxon>Magnoliopsida</taxon>
        <taxon>eudicotyledons</taxon>
        <taxon>Gunneridae</taxon>
        <taxon>Pentapetalae</taxon>
        <taxon>asterids</taxon>
        <taxon>lamiids</taxon>
        <taxon>Solanales</taxon>
        <taxon>Solanaceae</taxon>
        <taxon>Solanoideae</taxon>
        <taxon>Solaneae</taxon>
        <taxon>Solanum</taxon>
    </lineage>
</organism>
<accession>A0A9J5Z2L5</accession>
<protein>
    <submittedName>
        <fullName evidence="1">Uncharacterized protein</fullName>
    </submittedName>
</protein>
<dbReference type="OrthoDB" id="1252236at2759"/>
<comment type="caution">
    <text evidence="1">The sequence shown here is derived from an EMBL/GenBank/DDBJ whole genome shotgun (WGS) entry which is preliminary data.</text>
</comment>
<reference evidence="1 2" key="1">
    <citation type="submission" date="2020-09" db="EMBL/GenBank/DDBJ databases">
        <title>De no assembly of potato wild relative species, Solanum commersonii.</title>
        <authorList>
            <person name="Cho K."/>
        </authorList>
    </citation>
    <scope>NUCLEOTIDE SEQUENCE [LARGE SCALE GENOMIC DNA]</scope>
    <source>
        <strain evidence="1">LZ3.2</strain>
        <tissue evidence="1">Leaf</tissue>
    </source>
</reference>
<gene>
    <name evidence="1" type="ORF">H5410_026810</name>
</gene>
<dbReference type="AlphaFoldDB" id="A0A9J5Z2L5"/>
<evidence type="ECO:0000313" key="1">
    <source>
        <dbReference type="EMBL" id="KAG5605318.1"/>
    </source>
</evidence>
<name>A0A9J5Z2L5_SOLCO</name>
<proteinExistence type="predicted"/>
<sequence length="209" mass="24684">MCTWEPRCNLVITTTFERRASARLSSWLKKIWDSVERLDWMLSHVFDELGLYWNTDKFKTISEQAQTARGSLRVARCTPKVQRPKNNWDTLLLNRRLSRRLISGKKKMSNVWVEERAERTFYVAENLDSSVEMTLELSTQIWKEKVVGGTHKGRCYGLGSQNDVRLLQSGLEGLDRHVKPRHLIVFRLLLCRLKDHNLHWQWQSSSREE</sequence>
<dbReference type="Proteomes" id="UP000824120">
    <property type="component" value="Chromosome 5"/>
</dbReference>
<dbReference type="EMBL" id="JACXVP010000005">
    <property type="protein sequence ID" value="KAG5605318.1"/>
    <property type="molecule type" value="Genomic_DNA"/>
</dbReference>
<keyword evidence="2" id="KW-1185">Reference proteome</keyword>
<evidence type="ECO:0000313" key="2">
    <source>
        <dbReference type="Proteomes" id="UP000824120"/>
    </source>
</evidence>